<proteinExistence type="inferred from homology"/>
<dbReference type="Gene3D" id="3.40.190.290">
    <property type="match status" value="1"/>
</dbReference>
<feature type="domain" description="HTH lysR-type" evidence="5">
    <location>
        <begin position="1"/>
        <end position="58"/>
    </location>
</feature>
<keyword evidence="2" id="KW-0805">Transcription regulation</keyword>
<comment type="similarity">
    <text evidence="1">Belongs to the LysR transcriptional regulatory family.</text>
</comment>
<evidence type="ECO:0000313" key="7">
    <source>
        <dbReference type="Proteomes" id="UP000026714"/>
    </source>
</evidence>
<comment type="caution">
    <text evidence="6">The sequence shown here is derived from an EMBL/GenBank/DDBJ whole genome shotgun (WGS) entry which is preliminary data.</text>
</comment>
<evidence type="ECO:0000256" key="1">
    <source>
        <dbReference type="ARBA" id="ARBA00009437"/>
    </source>
</evidence>
<dbReference type="GO" id="GO:0003677">
    <property type="term" value="F:DNA binding"/>
    <property type="evidence" value="ECO:0007669"/>
    <property type="project" value="UniProtKB-KW"/>
</dbReference>
<dbReference type="Proteomes" id="UP000026714">
    <property type="component" value="Unassembled WGS sequence"/>
</dbReference>
<reference evidence="6 7" key="1">
    <citation type="journal article" date="2014" name="FEMS Microbiol. Ecol.">
        <title>Sphaerotilus natans encrusted with nanoball-shaped Fe(III) oxide minerals formed by nitrate-reducing mixotrophic Fe(II) oxidation.</title>
        <authorList>
            <person name="Park S."/>
            <person name="Kim D.H."/>
            <person name="Lee J.H."/>
            <person name="Hur H.G."/>
        </authorList>
    </citation>
    <scope>NUCLEOTIDE SEQUENCE [LARGE SCALE GENOMIC DNA]</scope>
    <source>
        <strain evidence="6 7">DSM 6575</strain>
    </source>
</reference>
<dbReference type="PROSITE" id="PS50931">
    <property type="entry name" value="HTH_LYSR"/>
    <property type="match status" value="1"/>
</dbReference>
<evidence type="ECO:0000256" key="4">
    <source>
        <dbReference type="ARBA" id="ARBA00023163"/>
    </source>
</evidence>
<evidence type="ECO:0000256" key="3">
    <source>
        <dbReference type="ARBA" id="ARBA00023125"/>
    </source>
</evidence>
<name>A0A059KM20_9BURK</name>
<dbReference type="GO" id="GO:0005829">
    <property type="term" value="C:cytosol"/>
    <property type="evidence" value="ECO:0007669"/>
    <property type="project" value="TreeGrafter"/>
</dbReference>
<dbReference type="Pfam" id="PF00126">
    <property type="entry name" value="HTH_1"/>
    <property type="match status" value="1"/>
</dbReference>
<dbReference type="PANTHER" id="PTHR30419">
    <property type="entry name" value="HTH-TYPE TRANSCRIPTIONAL REGULATOR YBHD"/>
    <property type="match status" value="1"/>
</dbReference>
<dbReference type="PATRIC" id="fig|1286631.3.peg.2141"/>
<protein>
    <submittedName>
        <fullName evidence="6">LysR family transcriptional regulator</fullName>
    </submittedName>
</protein>
<dbReference type="InterPro" id="IPR050950">
    <property type="entry name" value="HTH-type_LysR_regulators"/>
</dbReference>
<keyword evidence="3" id="KW-0238">DNA-binding</keyword>
<dbReference type="GO" id="GO:0003700">
    <property type="term" value="F:DNA-binding transcription factor activity"/>
    <property type="evidence" value="ECO:0007669"/>
    <property type="project" value="InterPro"/>
</dbReference>
<dbReference type="PANTHER" id="PTHR30419:SF8">
    <property type="entry name" value="NITROGEN ASSIMILATION TRANSCRIPTIONAL ACTIVATOR-RELATED"/>
    <property type="match status" value="1"/>
</dbReference>
<dbReference type="SUPFAM" id="SSF53850">
    <property type="entry name" value="Periplasmic binding protein-like II"/>
    <property type="match status" value="1"/>
</dbReference>
<dbReference type="eggNOG" id="COG0583">
    <property type="taxonomic scope" value="Bacteria"/>
</dbReference>
<dbReference type="EMBL" id="AZRA01000053">
    <property type="protein sequence ID" value="KDB52269.1"/>
    <property type="molecule type" value="Genomic_DNA"/>
</dbReference>
<dbReference type="AlphaFoldDB" id="A0A059KM20"/>
<gene>
    <name evidence="6" type="ORF">X805_21770</name>
</gene>
<organism evidence="6 7">
    <name type="scientific">Sphaerotilus natans subsp. natans DSM 6575</name>
    <dbReference type="NCBI Taxonomy" id="1286631"/>
    <lineage>
        <taxon>Bacteria</taxon>
        <taxon>Pseudomonadati</taxon>
        <taxon>Pseudomonadota</taxon>
        <taxon>Betaproteobacteria</taxon>
        <taxon>Burkholderiales</taxon>
        <taxon>Sphaerotilaceae</taxon>
        <taxon>Sphaerotilus</taxon>
    </lineage>
</organism>
<dbReference type="InterPro" id="IPR036390">
    <property type="entry name" value="WH_DNA-bd_sf"/>
</dbReference>
<dbReference type="SUPFAM" id="SSF46785">
    <property type="entry name" value="Winged helix' DNA-binding domain"/>
    <property type="match status" value="1"/>
</dbReference>
<evidence type="ECO:0000259" key="5">
    <source>
        <dbReference type="PROSITE" id="PS50931"/>
    </source>
</evidence>
<keyword evidence="7" id="KW-1185">Reference proteome</keyword>
<evidence type="ECO:0000256" key="2">
    <source>
        <dbReference type="ARBA" id="ARBA00023015"/>
    </source>
</evidence>
<evidence type="ECO:0000313" key="6">
    <source>
        <dbReference type="EMBL" id="KDB52269.1"/>
    </source>
</evidence>
<dbReference type="Pfam" id="PF03466">
    <property type="entry name" value="LysR_substrate"/>
    <property type="match status" value="1"/>
</dbReference>
<keyword evidence="4" id="KW-0804">Transcription</keyword>
<dbReference type="Gene3D" id="1.10.10.10">
    <property type="entry name" value="Winged helix-like DNA-binding domain superfamily/Winged helix DNA-binding domain"/>
    <property type="match status" value="1"/>
</dbReference>
<sequence length="300" mass="32065">MQDTALRYFLEVVRCGSLAEASARLHVASSALSRQIAGLEETLGVPLFERQPRGMVPTAAGELLAAHARRTGLDAERTVEEIQALQGLRRGRVRIAATEGLAAAFLPPLIAAWRREHPQIRFELQVMAAAQVTERLREGAADLGLTFSRAPAPDIVVVHRQPSTVVAVLPADHPLAAARTLTLARLAGHDLALPPPDTTLRQLIDLAASRQQLLIEPVLESGSLAALLAFVRAGGGATLAGLQSVRPLLAEGRLVVRPVRDRGLDLRDIELQTLAGRTLPAAARSFLDELSQRLAEGAAD</sequence>
<dbReference type="InterPro" id="IPR005119">
    <property type="entry name" value="LysR_subst-bd"/>
</dbReference>
<dbReference type="InterPro" id="IPR000847">
    <property type="entry name" value="LysR_HTH_N"/>
</dbReference>
<dbReference type="PRINTS" id="PR00039">
    <property type="entry name" value="HTHLYSR"/>
</dbReference>
<accession>A0A059KM20</accession>
<dbReference type="InterPro" id="IPR036388">
    <property type="entry name" value="WH-like_DNA-bd_sf"/>
</dbReference>
<dbReference type="STRING" id="34103.SAMN05421778_10627"/>
<dbReference type="FunFam" id="1.10.10.10:FF:000001">
    <property type="entry name" value="LysR family transcriptional regulator"/>
    <property type="match status" value="1"/>
</dbReference>